<dbReference type="GO" id="GO:0030170">
    <property type="term" value="F:pyridoxal phosphate binding"/>
    <property type="evidence" value="ECO:0007669"/>
    <property type="project" value="InterPro"/>
</dbReference>
<dbReference type="InterPro" id="IPR004839">
    <property type="entry name" value="Aminotransferase_I/II_large"/>
</dbReference>
<sequence length="388" mass="42183">MQFSSRLDRFGDEVFAALNARKVALEEAGRTIYNLSVGTPDFAPYDHVVDALIDAARDPQMWKYSLRDLPEMKQAVCDYYKRRFDVDGITPDMVCSVNGTQEGVGHFALALLDPGDVVLVPDPCYPVFEAGAKLAGAELSYYPLNAEHHFLPYVAGIDPVVADRAKYMIVSLPANPVGSVGTPELYEEIIAFAREHDLLIVHDNAYSDITYDGPRGGSFLSYPGALQVGVEFFSLSKSFNVTGARIGFLVGRADVVAAFSKLRSQIDFGMFLPLQKAAIAALTGPLEQVEDQRLAYQERRDALCAGLESLGWERPNAHGSMFIWCKLPGGRTDSMAFCEELMDKAGVIVTPGASFGPSGEGYVRMALVLPPDRIALAVQAIRDAGIVG</sequence>
<dbReference type="InterPro" id="IPR015422">
    <property type="entry name" value="PyrdxlP-dep_Trfase_small"/>
</dbReference>
<organism evidence="6 7">
    <name type="scientific">Collinsella tanakaei</name>
    <dbReference type="NCBI Taxonomy" id="626935"/>
    <lineage>
        <taxon>Bacteria</taxon>
        <taxon>Bacillati</taxon>
        <taxon>Actinomycetota</taxon>
        <taxon>Coriobacteriia</taxon>
        <taxon>Coriobacteriales</taxon>
        <taxon>Coriobacteriaceae</taxon>
        <taxon>Collinsella</taxon>
    </lineage>
</organism>
<dbReference type="InterPro" id="IPR004838">
    <property type="entry name" value="NHTrfase_class1_PyrdxlP-BS"/>
</dbReference>
<dbReference type="EMBL" id="QSRJ01000015">
    <property type="protein sequence ID" value="RGL07520.1"/>
    <property type="molecule type" value="Genomic_DNA"/>
</dbReference>
<reference evidence="6 7" key="1">
    <citation type="submission" date="2018-08" db="EMBL/GenBank/DDBJ databases">
        <title>A genome reference for cultivated species of the human gut microbiota.</title>
        <authorList>
            <person name="Zou Y."/>
            <person name="Xue W."/>
            <person name="Luo G."/>
        </authorList>
    </citation>
    <scope>NUCLEOTIDE SEQUENCE [LARGE SCALE GENOMIC DNA]</scope>
    <source>
        <strain evidence="6 7">TF08-14</strain>
    </source>
</reference>
<evidence type="ECO:0000256" key="3">
    <source>
        <dbReference type="ARBA" id="ARBA00022679"/>
    </source>
</evidence>
<dbReference type="InterPro" id="IPR050881">
    <property type="entry name" value="LL-DAP_aminotransferase"/>
</dbReference>
<dbReference type="CDD" id="cd00609">
    <property type="entry name" value="AAT_like"/>
    <property type="match status" value="1"/>
</dbReference>
<evidence type="ECO:0000256" key="2">
    <source>
        <dbReference type="ARBA" id="ARBA00022576"/>
    </source>
</evidence>
<dbReference type="AlphaFoldDB" id="A0A3E4QP20"/>
<keyword evidence="3 4" id="KW-0808">Transferase</keyword>
<evidence type="ECO:0000256" key="1">
    <source>
        <dbReference type="ARBA" id="ARBA00001933"/>
    </source>
</evidence>
<dbReference type="Proteomes" id="UP000260943">
    <property type="component" value="Unassembled WGS sequence"/>
</dbReference>
<name>A0A3E4QP20_9ACTN</name>
<feature type="domain" description="Aminotransferase class I/classII large" evidence="5">
    <location>
        <begin position="32"/>
        <end position="381"/>
    </location>
</feature>
<dbReference type="EC" id="2.6.1.-" evidence="4"/>
<evidence type="ECO:0000259" key="5">
    <source>
        <dbReference type="Pfam" id="PF00155"/>
    </source>
</evidence>
<protein>
    <recommendedName>
        <fullName evidence="4">Aminotransferase</fullName>
        <ecNumber evidence="4">2.6.1.-</ecNumber>
    </recommendedName>
</protein>
<dbReference type="InterPro" id="IPR015421">
    <property type="entry name" value="PyrdxlP-dep_Trfase_major"/>
</dbReference>
<dbReference type="GO" id="GO:0008483">
    <property type="term" value="F:transaminase activity"/>
    <property type="evidence" value="ECO:0007669"/>
    <property type="project" value="UniProtKB-KW"/>
</dbReference>
<evidence type="ECO:0000313" key="6">
    <source>
        <dbReference type="EMBL" id="RGL07520.1"/>
    </source>
</evidence>
<evidence type="ECO:0000256" key="4">
    <source>
        <dbReference type="RuleBase" id="RU000481"/>
    </source>
</evidence>
<keyword evidence="2 4" id="KW-0032">Aminotransferase</keyword>
<dbReference type="Gene3D" id="3.40.640.10">
    <property type="entry name" value="Type I PLP-dependent aspartate aminotransferase-like (Major domain)"/>
    <property type="match status" value="1"/>
</dbReference>
<dbReference type="RefSeq" id="WP_117680298.1">
    <property type="nucleotide sequence ID" value="NZ_CAJJKC010000003.1"/>
</dbReference>
<proteinExistence type="inferred from homology"/>
<gene>
    <name evidence="6" type="ORF">DXC81_10225</name>
</gene>
<comment type="cofactor">
    <cofactor evidence="1 4">
        <name>pyridoxal 5'-phosphate</name>
        <dbReference type="ChEBI" id="CHEBI:597326"/>
    </cofactor>
</comment>
<dbReference type="Pfam" id="PF00155">
    <property type="entry name" value="Aminotran_1_2"/>
    <property type="match status" value="1"/>
</dbReference>
<dbReference type="InterPro" id="IPR015424">
    <property type="entry name" value="PyrdxlP-dep_Trfase"/>
</dbReference>
<dbReference type="SUPFAM" id="SSF53383">
    <property type="entry name" value="PLP-dependent transferases"/>
    <property type="match status" value="1"/>
</dbReference>
<accession>A0A3E4QP20</accession>
<dbReference type="PANTHER" id="PTHR42832">
    <property type="entry name" value="AMINO ACID AMINOTRANSFERASE"/>
    <property type="match status" value="1"/>
</dbReference>
<evidence type="ECO:0000313" key="7">
    <source>
        <dbReference type="Proteomes" id="UP000260943"/>
    </source>
</evidence>
<dbReference type="PANTHER" id="PTHR42832:SF3">
    <property type="entry name" value="L-GLUTAMINE--4-(METHYLSULFANYL)-2-OXOBUTANOATE AMINOTRANSFERASE"/>
    <property type="match status" value="1"/>
</dbReference>
<comment type="similarity">
    <text evidence="4">Belongs to the class-I pyridoxal-phosphate-dependent aminotransferase family.</text>
</comment>
<comment type="caution">
    <text evidence="6">The sequence shown here is derived from an EMBL/GenBank/DDBJ whole genome shotgun (WGS) entry which is preliminary data.</text>
</comment>
<dbReference type="Gene3D" id="3.90.1150.10">
    <property type="entry name" value="Aspartate Aminotransferase, domain 1"/>
    <property type="match status" value="1"/>
</dbReference>
<dbReference type="PROSITE" id="PS00105">
    <property type="entry name" value="AA_TRANSFER_CLASS_1"/>
    <property type="match status" value="1"/>
</dbReference>